<feature type="compositionally biased region" description="Basic residues" evidence="2">
    <location>
        <begin position="94"/>
        <end position="104"/>
    </location>
</feature>
<accession>A0A1X7UTQ7</accession>
<dbReference type="InParanoid" id="A0A1X7UTQ7"/>
<keyword evidence="1" id="KW-0862">Zinc</keyword>
<dbReference type="PROSITE" id="PS50158">
    <property type="entry name" value="ZF_CCHC"/>
    <property type="match status" value="1"/>
</dbReference>
<sequence length="114" mass="13043">MAASGFFTFGQISESQPELESIETYEQRATMFLLANGIEVDMKVRKDLNQNFQSWQAKPCYCCGKKGHAPQRCRFQEAICRMCGIKGQIQKVRRPKPNIQRKKAPVNTLQDEEG</sequence>
<dbReference type="GO" id="GO:0008270">
    <property type="term" value="F:zinc ion binding"/>
    <property type="evidence" value="ECO:0007669"/>
    <property type="project" value="UniProtKB-KW"/>
</dbReference>
<dbReference type="GO" id="GO:0003676">
    <property type="term" value="F:nucleic acid binding"/>
    <property type="evidence" value="ECO:0007669"/>
    <property type="project" value="InterPro"/>
</dbReference>
<dbReference type="SUPFAM" id="SSF57756">
    <property type="entry name" value="Retrovirus zinc finger-like domains"/>
    <property type="match status" value="1"/>
</dbReference>
<dbReference type="EnsemblMetazoa" id="Aqu2.1.30757_001">
    <property type="protein sequence ID" value="Aqu2.1.30757_001"/>
    <property type="gene ID" value="Aqu2.1.30757"/>
</dbReference>
<keyword evidence="1" id="KW-0479">Metal-binding</keyword>
<evidence type="ECO:0000313" key="4">
    <source>
        <dbReference type="EnsemblMetazoa" id="Aqu2.1.30757_001"/>
    </source>
</evidence>
<protein>
    <recommendedName>
        <fullName evidence="3">CCHC-type domain-containing protein</fullName>
    </recommendedName>
</protein>
<reference evidence="4" key="1">
    <citation type="submission" date="2017-05" db="UniProtKB">
        <authorList>
            <consortium name="EnsemblMetazoa"/>
        </authorList>
    </citation>
    <scope>IDENTIFICATION</scope>
</reference>
<evidence type="ECO:0000259" key="3">
    <source>
        <dbReference type="PROSITE" id="PS50158"/>
    </source>
</evidence>
<evidence type="ECO:0000256" key="2">
    <source>
        <dbReference type="SAM" id="MobiDB-lite"/>
    </source>
</evidence>
<organism evidence="4">
    <name type="scientific">Amphimedon queenslandica</name>
    <name type="common">Sponge</name>
    <dbReference type="NCBI Taxonomy" id="400682"/>
    <lineage>
        <taxon>Eukaryota</taxon>
        <taxon>Metazoa</taxon>
        <taxon>Porifera</taxon>
        <taxon>Demospongiae</taxon>
        <taxon>Heteroscleromorpha</taxon>
        <taxon>Haplosclerida</taxon>
        <taxon>Niphatidae</taxon>
        <taxon>Amphimedon</taxon>
    </lineage>
</organism>
<feature type="region of interest" description="Disordered" evidence="2">
    <location>
        <begin position="94"/>
        <end position="114"/>
    </location>
</feature>
<feature type="domain" description="CCHC-type" evidence="3">
    <location>
        <begin position="60"/>
        <end position="74"/>
    </location>
</feature>
<name>A0A1X7UTQ7_AMPQE</name>
<proteinExistence type="predicted"/>
<dbReference type="InterPro" id="IPR001878">
    <property type="entry name" value="Znf_CCHC"/>
</dbReference>
<keyword evidence="1" id="KW-0863">Zinc-finger</keyword>
<evidence type="ECO:0000256" key="1">
    <source>
        <dbReference type="PROSITE-ProRule" id="PRU00047"/>
    </source>
</evidence>
<dbReference type="InterPro" id="IPR036875">
    <property type="entry name" value="Znf_CCHC_sf"/>
</dbReference>
<dbReference type="AlphaFoldDB" id="A0A1X7UTQ7"/>